<dbReference type="EMBL" id="CP018082">
    <property type="protein sequence ID" value="APE36255.1"/>
    <property type="molecule type" value="Genomic_DNA"/>
</dbReference>
<dbReference type="KEGG" id="nsl:BOX37_22620"/>
<accession>A0A1J0VWD7</accession>
<evidence type="ECO:0000313" key="1">
    <source>
        <dbReference type="EMBL" id="APE36255.1"/>
    </source>
</evidence>
<sequence>MPHGDDWLDNLPAWFHNGRNGYDIRLVRDLAAVGIRTYGLSDLAKIPTIPPVWSRAIRPQGMARPL</sequence>
<name>A0A1J0VWD7_9NOCA</name>
<proteinExistence type="predicted"/>
<keyword evidence="2" id="KW-1185">Reference proteome</keyword>
<dbReference type="Proteomes" id="UP000183810">
    <property type="component" value="Chromosome"/>
</dbReference>
<evidence type="ECO:0000313" key="2">
    <source>
        <dbReference type="Proteomes" id="UP000183810"/>
    </source>
</evidence>
<protein>
    <submittedName>
        <fullName evidence="1">Uncharacterized protein</fullName>
    </submittedName>
</protein>
<organism evidence="1 2">
    <name type="scientific">Nocardia mangyaensis</name>
    <dbReference type="NCBI Taxonomy" id="2213200"/>
    <lineage>
        <taxon>Bacteria</taxon>
        <taxon>Bacillati</taxon>
        <taxon>Actinomycetota</taxon>
        <taxon>Actinomycetes</taxon>
        <taxon>Mycobacteriales</taxon>
        <taxon>Nocardiaceae</taxon>
        <taxon>Nocardia</taxon>
    </lineage>
</organism>
<dbReference type="AlphaFoldDB" id="A0A1J0VWD7"/>
<reference evidence="1" key="1">
    <citation type="submission" date="2016-11" db="EMBL/GenBank/DDBJ databases">
        <authorList>
            <person name="Jaros S."/>
            <person name="Januszkiewicz K."/>
            <person name="Wedrychowicz H."/>
        </authorList>
    </citation>
    <scope>NUCLEOTIDE SEQUENCE [LARGE SCALE GENOMIC DNA]</scope>
    <source>
        <strain evidence="1">Y48</strain>
    </source>
</reference>
<gene>
    <name evidence="1" type="ORF">BOX37_22620</name>
</gene>